<dbReference type="Proteomes" id="UP000019462">
    <property type="component" value="Unassembled WGS sequence"/>
</dbReference>
<sequence length="651" mass="68049">MSDVSSRPRIASHRIAPKSTHRIAAGGAVETRSHSLGPQPPWLIATALQDPSLIPTSCPPPSVHPCIRAGSLPPAPLLYVILAGPIARSLALSLSRSLARRYPATLLQATLSLPSRRAPPDPTSHPHRPRTPVARTRRKSDPLSRAFRSHLRQPTMYGRSGQQQYRGGLSSWDTMQPQSGYTSSPSQPPQPPQQQQQQPQQQQPGYFGSSMLSSGSRDDVGGYGGYASGGSSSHFPSGYPGQQPGNAASSSSANSRPNTFASFSEAFTGGYNGNSLMPQQQQQQQQQQGQQQQGQQGQQQPNQPSNASYRGEHYYPPSEYGAARDRAAQPMYAQQPGDGFSQPSNGSARESRFDGAYSSANAQQDWSSYSASSNVPMQQREGVQPSQASRSQSAAAPTAQNAPPSASPSVAAAASQPAAAEATVPKKRGRKPKNATQPAAAPAPTKPQGYAQQAGFVDPSAMMIKAAANGTAKGKKAQAAAAAAAAAAQAAAAAAAAPPSAPAAAVGIRPKGKRGRKSKAELAAEAAAAASAPAAPPAVVDISMEAPPAKRKRRTKLEMQAARAAEAEAAARQAALQAAGQVPIPTKDPRGRKPGSKGSYTQAWNKEMVAKVQGLRVFGSMIEDDKTQKDFDRVVIEVLGMLDGKLPGDKK</sequence>
<keyword evidence="3" id="KW-1185">Reference proteome</keyword>
<feature type="compositionally biased region" description="Low complexity" evidence="1">
    <location>
        <begin position="193"/>
        <end position="204"/>
    </location>
</feature>
<feature type="region of interest" description="Disordered" evidence="1">
    <location>
        <begin position="544"/>
        <end position="602"/>
    </location>
</feature>
<evidence type="ECO:0000313" key="2">
    <source>
        <dbReference type="EMBL" id="ETS59664.1"/>
    </source>
</evidence>
<organism evidence="2 3">
    <name type="scientific">Moesziomyces aphidis</name>
    <name type="common">Pseudozyma aphidis</name>
    <dbReference type="NCBI Taxonomy" id="84754"/>
    <lineage>
        <taxon>Eukaryota</taxon>
        <taxon>Fungi</taxon>
        <taxon>Dikarya</taxon>
        <taxon>Basidiomycota</taxon>
        <taxon>Ustilaginomycotina</taxon>
        <taxon>Ustilaginomycetes</taxon>
        <taxon>Ustilaginales</taxon>
        <taxon>Ustilaginaceae</taxon>
        <taxon>Moesziomyces</taxon>
    </lineage>
</organism>
<feature type="region of interest" description="Disordered" evidence="1">
    <location>
        <begin position="490"/>
        <end position="521"/>
    </location>
</feature>
<feature type="compositionally biased region" description="Low complexity" evidence="1">
    <location>
        <begin position="279"/>
        <end position="300"/>
    </location>
</feature>
<comment type="caution">
    <text evidence="2">The sequence shown here is derived from an EMBL/GenBank/DDBJ whole genome shotgun (WGS) entry which is preliminary data.</text>
</comment>
<dbReference type="EMBL" id="AWNI01000042">
    <property type="protein sequence ID" value="ETS59664.1"/>
    <property type="molecule type" value="Genomic_DNA"/>
</dbReference>
<feature type="region of interest" description="Disordered" evidence="1">
    <location>
        <begin position="110"/>
        <end position="454"/>
    </location>
</feature>
<feature type="compositionally biased region" description="Low complexity" evidence="1">
    <location>
        <begin position="384"/>
        <end position="423"/>
    </location>
</feature>
<reference evidence="2 3" key="1">
    <citation type="journal article" date="2014" name="Genome Announc.">
        <title>Genome sequence of the basidiomycetous fungus Pseudozyma aphidis DSM70725, an efficient producer of biosurfactant mannosylerythritol lipids.</title>
        <authorList>
            <person name="Lorenz S."/>
            <person name="Guenther M."/>
            <person name="Grumaz C."/>
            <person name="Rupp S."/>
            <person name="Zibek S."/>
            <person name="Sohn K."/>
        </authorList>
    </citation>
    <scope>NUCLEOTIDE SEQUENCE [LARGE SCALE GENOMIC DNA]</scope>
    <source>
        <strain evidence="3">ATCC 32657 / CBS 517.83 / DSM 70725 / JCM 10318 / NBRC 10182 / NRRL Y-7954 / St-0401</strain>
    </source>
</reference>
<dbReference type="OrthoDB" id="2556200at2759"/>
<protein>
    <submittedName>
        <fullName evidence="2">Uncharacterized protein</fullName>
    </submittedName>
</protein>
<feature type="compositionally biased region" description="Low complexity" evidence="1">
    <location>
        <begin position="246"/>
        <end position="255"/>
    </location>
</feature>
<feature type="compositionally biased region" description="Low complexity" evidence="1">
    <location>
        <begin position="490"/>
        <end position="505"/>
    </location>
</feature>
<feature type="compositionally biased region" description="Basic residues" evidence="1">
    <location>
        <begin position="125"/>
        <end position="138"/>
    </location>
</feature>
<feature type="compositionally biased region" description="Low complexity" evidence="1">
    <location>
        <begin position="434"/>
        <end position="448"/>
    </location>
</feature>
<accession>W3VDP0</accession>
<gene>
    <name evidence="2" type="ORF">PaG_06593</name>
</gene>
<evidence type="ECO:0000256" key="1">
    <source>
        <dbReference type="SAM" id="MobiDB-lite"/>
    </source>
</evidence>
<name>W3VDP0_MOEAP</name>
<evidence type="ECO:0000313" key="3">
    <source>
        <dbReference type="Proteomes" id="UP000019462"/>
    </source>
</evidence>
<proteinExistence type="predicted"/>
<dbReference type="HOGENOM" id="CLU_029363_0_0_1"/>
<feature type="compositionally biased region" description="Low complexity" evidence="1">
    <location>
        <begin position="560"/>
        <end position="579"/>
    </location>
</feature>
<dbReference type="AlphaFoldDB" id="W3VDP0"/>
<feature type="compositionally biased region" description="Low complexity" evidence="1">
    <location>
        <begin position="157"/>
        <end position="185"/>
    </location>
</feature>
<feature type="compositionally biased region" description="Polar residues" evidence="1">
    <location>
        <begin position="358"/>
        <end position="377"/>
    </location>
</feature>